<keyword evidence="5 9" id="KW-0472">Membrane</keyword>
<dbReference type="Pfam" id="PF00060">
    <property type="entry name" value="Lig_chan"/>
    <property type="match status" value="1"/>
</dbReference>
<evidence type="ECO:0000256" key="3">
    <source>
        <dbReference type="ARBA" id="ARBA00022692"/>
    </source>
</evidence>
<evidence type="ECO:0000259" key="11">
    <source>
        <dbReference type="Pfam" id="PF00060"/>
    </source>
</evidence>
<dbReference type="PANTHER" id="PTHR42643:SF24">
    <property type="entry name" value="IONOTROPIC RECEPTOR 60A"/>
    <property type="match status" value="1"/>
</dbReference>
<organism evidence="12 13">
    <name type="scientific">Cylindrotheca closterium</name>
    <dbReference type="NCBI Taxonomy" id="2856"/>
    <lineage>
        <taxon>Eukaryota</taxon>
        <taxon>Sar</taxon>
        <taxon>Stramenopiles</taxon>
        <taxon>Ochrophyta</taxon>
        <taxon>Bacillariophyta</taxon>
        <taxon>Bacillariophyceae</taxon>
        <taxon>Bacillariophycidae</taxon>
        <taxon>Bacillariales</taxon>
        <taxon>Bacillariaceae</taxon>
        <taxon>Cylindrotheca</taxon>
    </lineage>
</organism>
<feature type="transmembrane region" description="Helical" evidence="9">
    <location>
        <begin position="200"/>
        <end position="219"/>
    </location>
</feature>
<dbReference type="AlphaFoldDB" id="A0AAD2G3F9"/>
<evidence type="ECO:0000313" key="12">
    <source>
        <dbReference type="EMBL" id="CAJ1959955.1"/>
    </source>
</evidence>
<dbReference type="GO" id="GO:0015276">
    <property type="term" value="F:ligand-gated monoatomic ion channel activity"/>
    <property type="evidence" value="ECO:0007669"/>
    <property type="project" value="InterPro"/>
</dbReference>
<evidence type="ECO:0000256" key="2">
    <source>
        <dbReference type="ARBA" id="ARBA00022475"/>
    </source>
</evidence>
<evidence type="ECO:0000256" key="7">
    <source>
        <dbReference type="ARBA" id="ARBA00023180"/>
    </source>
</evidence>
<protein>
    <recommendedName>
        <fullName evidence="11">Ionotropic glutamate receptor C-terminal domain-containing protein</fullName>
    </recommendedName>
</protein>
<dbReference type="InterPro" id="IPR052192">
    <property type="entry name" value="Insect_Ionotropic_Sensory_Rcpt"/>
</dbReference>
<reference evidence="12" key="1">
    <citation type="submission" date="2023-08" db="EMBL/GenBank/DDBJ databases">
        <authorList>
            <person name="Audoor S."/>
            <person name="Bilcke G."/>
        </authorList>
    </citation>
    <scope>NUCLEOTIDE SEQUENCE</scope>
</reference>
<evidence type="ECO:0000256" key="10">
    <source>
        <dbReference type="SAM" id="SignalP"/>
    </source>
</evidence>
<sequence>MQLSHTTRALLLVLLLIGILSVEGGIDWQSIPEGVLVGPGVGSVDVTDFCDVVRDTSRDLNDALRGRNLSIAVQYGAGFDFFQYDPDEELSFSNPGGMVASILDELAKRAGFSWRNSFVAYTTNTTDTLFGTGRGKWDNMLNWTTSNFDLSVDKWFLTTARLESEIVFLHSWFDATLILVDQGDVTDFNLFGFAAPFDRYVWLCIVATIVFSAGFMMFIDHMERGRNDRSWNTWIGDHLYLSNMAFSQNFTYDTPRSGAGRIFLSTFSFWSMLIGATYTANLASLLVENALASSVDSVKAAMDADLSICIHDGSASQTIMTVMYPSIAIYDKVIKTSTPLEMYEKLATQQCDILVGTRQEFQILSVQEKYGCKLVKAGPEIQQGSASFAIKFDPLSCDSVLAYVLNIHLHAMSIDGNMTKYWDSYIDGIDGTCANKEELQTSRRLEMEKLDSVQEEEEFDLAARRLKGGGGGSSESSAFIGGSTEDGAILQMKGMAGVFFIHGLGTAVALILVLYTQLRRKYIKAPKLKRKEHEESLKITKSLTKKPVDADLHRKYEHLKRDFMTQLDDLFEQHLEAKQISQNSSPYVQTSTPYEAETASEQSIPSWSDSPSMSQTSLAQRRSRSGMDVAARTGGDAKAEAMEYHRSSRNLINTNDSTGGVIHTIGMGRTIGSGREEKMDVKTYHKESGRGLTGMNRNFADNVRNLTNRNQTGVSERGAGGPDQTMGMGREAKMKAKAYHKDSRRNPADINESIPRSIRNMTDDINESLRSL</sequence>
<dbReference type="SUPFAM" id="SSF53850">
    <property type="entry name" value="Periplasmic binding protein-like II"/>
    <property type="match status" value="1"/>
</dbReference>
<keyword evidence="2" id="KW-1003">Cell membrane</keyword>
<accession>A0AAD2G3F9</accession>
<feature type="signal peptide" evidence="10">
    <location>
        <begin position="1"/>
        <end position="24"/>
    </location>
</feature>
<keyword evidence="3 9" id="KW-0812">Transmembrane</keyword>
<keyword evidence="13" id="KW-1185">Reference proteome</keyword>
<evidence type="ECO:0000256" key="1">
    <source>
        <dbReference type="ARBA" id="ARBA00004651"/>
    </source>
</evidence>
<evidence type="ECO:0000313" key="13">
    <source>
        <dbReference type="Proteomes" id="UP001295423"/>
    </source>
</evidence>
<dbReference type="EMBL" id="CAKOGP040002036">
    <property type="protein sequence ID" value="CAJ1959955.1"/>
    <property type="molecule type" value="Genomic_DNA"/>
</dbReference>
<feature type="transmembrane region" description="Helical" evidence="9">
    <location>
        <begin position="494"/>
        <end position="515"/>
    </location>
</feature>
<feature type="compositionally biased region" description="Low complexity" evidence="8">
    <location>
        <begin position="600"/>
        <end position="617"/>
    </location>
</feature>
<comment type="subcellular location">
    <subcellularLocation>
        <location evidence="1">Cell membrane</location>
        <topology evidence="1">Multi-pass membrane protein</topology>
    </subcellularLocation>
</comment>
<dbReference type="InterPro" id="IPR001320">
    <property type="entry name" value="Iontro_rcpt_C"/>
</dbReference>
<keyword evidence="4 9" id="KW-1133">Transmembrane helix</keyword>
<evidence type="ECO:0000256" key="9">
    <source>
        <dbReference type="SAM" id="Phobius"/>
    </source>
</evidence>
<dbReference type="PANTHER" id="PTHR42643">
    <property type="entry name" value="IONOTROPIC RECEPTOR 20A-RELATED"/>
    <property type="match status" value="1"/>
</dbReference>
<proteinExistence type="predicted"/>
<keyword evidence="10" id="KW-0732">Signal</keyword>
<dbReference type="Proteomes" id="UP001295423">
    <property type="component" value="Unassembled WGS sequence"/>
</dbReference>
<keyword evidence="7" id="KW-0325">Glycoprotein</keyword>
<dbReference type="Gene3D" id="1.10.287.70">
    <property type="match status" value="1"/>
</dbReference>
<evidence type="ECO:0000256" key="6">
    <source>
        <dbReference type="ARBA" id="ARBA00023170"/>
    </source>
</evidence>
<keyword evidence="6" id="KW-0675">Receptor</keyword>
<gene>
    <name evidence="12" type="ORF">CYCCA115_LOCUS18372</name>
</gene>
<comment type="caution">
    <text evidence="12">The sequence shown here is derived from an EMBL/GenBank/DDBJ whole genome shotgun (WGS) entry which is preliminary data.</text>
</comment>
<name>A0AAD2G3F9_9STRA</name>
<feature type="region of interest" description="Disordered" evidence="8">
    <location>
        <begin position="581"/>
        <end position="632"/>
    </location>
</feature>
<dbReference type="GO" id="GO:0005886">
    <property type="term" value="C:plasma membrane"/>
    <property type="evidence" value="ECO:0007669"/>
    <property type="project" value="UniProtKB-SubCell"/>
</dbReference>
<feature type="compositionally biased region" description="Polar residues" evidence="8">
    <location>
        <begin position="581"/>
        <end position="593"/>
    </location>
</feature>
<feature type="domain" description="Ionotropic glutamate receptor C-terminal" evidence="11">
    <location>
        <begin position="201"/>
        <end position="505"/>
    </location>
</feature>
<evidence type="ECO:0000256" key="5">
    <source>
        <dbReference type="ARBA" id="ARBA00023136"/>
    </source>
</evidence>
<evidence type="ECO:0000256" key="8">
    <source>
        <dbReference type="SAM" id="MobiDB-lite"/>
    </source>
</evidence>
<feature type="chain" id="PRO_5042250906" description="Ionotropic glutamate receptor C-terminal domain-containing protein" evidence="10">
    <location>
        <begin position="25"/>
        <end position="772"/>
    </location>
</feature>
<evidence type="ECO:0000256" key="4">
    <source>
        <dbReference type="ARBA" id="ARBA00022989"/>
    </source>
</evidence>